<gene>
    <name evidence="5" type="ORF">ABNW52_13940</name>
</gene>
<name>A0ABV1M6N3_9NEIS</name>
<evidence type="ECO:0000256" key="1">
    <source>
        <dbReference type="ARBA" id="ARBA00012528"/>
    </source>
</evidence>
<dbReference type="SUPFAM" id="SSF55073">
    <property type="entry name" value="Nucleotide cyclase"/>
    <property type="match status" value="1"/>
</dbReference>
<keyword evidence="3" id="KW-0175">Coiled coil</keyword>
<protein>
    <recommendedName>
        <fullName evidence="1">diguanylate cyclase</fullName>
        <ecNumber evidence="1">2.7.7.65</ecNumber>
    </recommendedName>
</protein>
<keyword evidence="5" id="KW-0808">Transferase</keyword>
<dbReference type="InterPro" id="IPR050469">
    <property type="entry name" value="Diguanylate_Cyclase"/>
</dbReference>
<organism evidence="5 6">
    <name type="scientific">Vogesella oryzagri</name>
    <dbReference type="NCBI Taxonomy" id="3160864"/>
    <lineage>
        <taxon>Bacteria</taxon>
        <taxon>Pseudomonadati</taxon>
        <taxon>Pseudomonadota</taxon>
        <taxon>Betaproteobacteria</taxon>
        <taxon>Neisseriales</taxon>
        <taxon>Chromobacteriaceae</taxon>
        <taxon>Vogesella</taxon>
    </lineage>
</organism>
<evidence type="ECO:0000313" key="5">
    <source>
        <dbReference type="EMBL" id="MEQ6291716.1"/>
    </source>
</evidence>
<evidence type="ECO:0000256" key="3">
    <source>
        <dbReference type="SAM" id="Coils"/>
    </source>
</evidence>
<keyword evidence="6" id="KW-1185">Reference proteome</keyword>
<feature type="domain" description="GGDEF" evidence="4">
    <location>
        <begin position="461"/>
        <end position="593"/>
    </location>
</feature>
<evidence type="ECO:0000313" key="6">
    <source>
        <dbReference type="Proteomes" id="UP001433638"/>
    </source>
</evidence>
<dbReference type="EC" id="2.7.7.65" evidence="1"/>
<comment type="catalytic activity">
    <reaction evidence="2">
        <text>2 GTP = 3',3'-c-di-GMP + 2 diphosphate</text>
        <dbReference type="Rhea" id="RHEA:24898"/>
        <dbReference type="ChEBI" id="CHEBI:33019"/>
        <dbReference type="ChEBI" id="CHEBI:37565"/>
        <dbReference type="ChEBI" id="CHEBI:58805"/>
        <dbReference type="EC" id="2.7.7.65"/>
    </reaction>
</comment>
<feature type="coiled-coil region" evidence="3">
    <location>
        <begin position="396"/>
        <end position="437"/>
    </location>
</feature>
<evidence type="ECO:0000259" key="4">
    <source>
        <dbReference type="PROSITE" id="PS50887"/>
    </source>
</evidence>
<dbReference type="SMART" id="SM00267">
    <property type="entry name" value="GGDEF"/>
    <property type="match status" value="1"/>
</dbReference>
<dbReference type="EMBL" id="JBEFLD010000007">
    <property type="protein sequence ID" value="MEQ6291716.1"/>
    <property type="molecule type" value="Genomic_DNA"/>
</dbReference>
<dbReference type="Pfam" id="PF00990">
    <property type="entry name" value="GGDEF"/>
    <property type="match status" value="1"/>
</dbReference>
<dbReference type="InterPro" id="IPR043128">
    <property type="entry name" value="Rev_trsase/Diguanyl_cyclase"/>
</dbReference>
<dbReference type="Gene3D" id="3.30.70.270">
    <property type="match status" value="1"/>
</dbReference>
<dbReference type="CDD" id="cd01949">
    <property type="entry name" value="GGDEF"/>
    <property type="match status" value="1"/>
</dbReference>
<accession>A0ABV1M6N3</accession>
<reference evidence="5" key="1">
    <citation type="submission" date="2024-06" db="EMBL/GenBank/DDBJ databases">
        <title>Genome sequence of Vogesella sp. MAHUQ-64.</title>
        <authorList>
            <person name="Huq M.A."/>
        </authorList>
    </citation>
    <scope>NUCLEOTIDE SEQUENCE</scope>
    <source>
        <strain evidence="5">MAHUQ-64</strain>
    </source>
</reference>
<keyword evidence="5" id="KW-0548">Nucleotidyltransferase</keyword>
<dbReference type="Proteomes" id="UP001433638">
    <property type="component" value="Unassembled WGS sequence"/>
</dbReference>
<dbReference type="PANTHER" id="PTHR45138">
    <property type="entry name" value="REGULATORY COMPONENTS OF SENSORY TRANSDUCTION SYSTEM"/>
    <property type="match status" value="1"/>
</dbReference>
<dbReference type="NCBIfam" id="TIGR00254">
    <property type="entry name" value="GGDEF"/>
    <property type="match status" value="1"/>
</dbReference>
<proteinExistence type="predicted"/>
<dbReference type="PANTHER" id="PTHR45138:SF9">
    <property type="entry name" value="DIGUANYLATE CYCLASE DGCM-RELATED"/>
    <property type="match status" value="1"/>
</dbReference>
<dbReference type="InterPro" id="IPR000160">
    <property type="entry name" value="GGDEF_dom"/>
</dbReference>
<evidence type="ECO:0000256" key="2">
    <source>
        <dbReference type="ARBA" id="ARBA00034247"/>
    </source>
</evidence>
<dbReference type="RefSeq" id="WP_349588953.1">
    <property type="nucleotide sequence ID" value="NZ_JBEFLD010000007.1"/>
</dbReference>
<dbReference type="PROSITE" id="PS50887">
    <property type="entry name" value="GGDEF"/>
    <property type="match status" value="1"/>
</dbReference>
<dbReference type="GO" id="GO:0052621">
    <property type="term" value="F:diguanylate cyclase activity"/>
    <property type="evidence" value="ECO:0007669"/>
    <property type="project" value="UniProtKB-EC"/>
</dbReference>
<sequence length="593" mass="67351">MTTHNPIDTARETLKQLTQRKLLPTPDNFERLYCEIAGVEPESQKNKLAELLFHAFEKLPVADSSYKISLAKLRKAIQEEKWELVPQLTMDLSVQHQRSRELSQHWGKLILELMQAWDIRTPEMGQRYKQSALERVIATFGNNPQELNDKLSNLVKSWMQPESPAAGIETADADDAPAVPAATAEHDSVPAASSMVWRDVLEYGVRYGIAPRLVHYPDLMAQFEEVQHSLQHCSNEDELAVFFPKLRTFLIRLELLSQEDERLVSGLSNLMRLMLQNVAELNRGDNYLIGQISNLQQILAQPNISIQHIYHLESTLKEVIHKQGVLRSSLDEATDSLRTLLDTFLDKLSLMSSGTGQFQQKLREHSERIRASSDSNSLNDILQSLLEDTASMQNNLQHSQLELLDAQHDVENAQSRIRELEQALEAASAKIKEDQLTGAYNRRGLEEHFTREISRAERSGQPLSVALLDVDNFKQLNDSYGHLTGDNVLKYLVDMMRHCVRASDIVGRFGGEEFIILLPDTPAEEAVSLMQRLQRELTKNFFLANQEKLVVTFSAGVAQWHRGEQDVNIIERADRVMYQAKLAGKNRTLSAES</sequence>
<dbReference type="InterPro" id="IPR029787">
    <property type="entry name" value="Nucleotide_cyclase"/>
</dbReference>
<comment type="caution">
    <text evidence="5">The sequence shown here is derived from an EMBL/GenBank/DDBJ whole genome shotgun (WGS) entry which is preliminary data.</text>
</comment>